<accession>W4LRP1</accession>
<organism evidence="11 12">
    <name type="scientific">Entotheonella factor</name>
    <dbReference type="NCBI Taxonomy" id="1429438"/>
    <lineage>
        <taxon>Bacteria</taxon>
        <taxon>Pseudomonadati</taxon>
        <taxon>Nitrospinota/Tectimicrobiota group</taxon>
        <taxon>Candidatus Tectimicrobiota</taxon>
        <taxon>Candidatus Entotheonellia</taxon>
        <taxon>Candidatus Entotheonellales</taxon>
        <taxon>Candidatus Entotheonellaceae</taxon>
        <taxon>Candidatus Entotheonella</taxon>
    </lineage>
</organism>
<evidence type="ECO:0000256" key="1">
    <source>
        <dbReference type="ARBA" id="ARBA00012417"/>
    </source>
</evidence>
<dbReference type="GO" id="GO:0009360">
    <property type="term" value="C:DNA polymerase III complex"/>
    <property type="evidence" value="ECO:0007669"/>
    <property type="project" value="InterPro"/>
</dbReference>
<dbReference type="GO" id="GO:0003887">
    <property type="term" value="F:DNA-directed DNA polymerase activity"/>
    <property type="evidence" value="ECO:0007669"/>
    <property type="project" value="UniProtKB-KW"/>
</dbReference>
<dbReference type="EC" id="2.7.7.7" evidence="1"/>
<dbReference type="InterPro" id="IPR005790">
    <property type="entry name" value="DNA_polIII_delta"/>
</dbReference>
<dbReference type="InterPro" id="IPR010372">
    <property type="entry name" value="DNA_pol3_delta_N"/>
</dbReference>
<keyword evidence="4" id="KW-0548">Nucleotidyltransferase</keyword>
<dbReference type="InterPro" id="IPR008921">
    <property type="entry name" value="DNA_pol3_clamp-load_cplx_C"/>
</dbReference>
<name>W4LRP1_ENTF1</name>
<comment type="similarity">
    <text evidence="7">Belongs to the DNA polymerase HolA subunit family.</text>
</comment>
<dbReference type="NCBIfam" id="TIGR01128">
    <property type="entry name" value="holA"/>
    <property type="match status" value="1"/>
</dbReference>
<dbReference type="HOGENOM" id="CLU_044694_2_1_7"/>
<evidence type="ECO:0000313" key="11">
    <source>
        <dbReference type="EMBL" id="ETX00381.1"/>
    </source>
</evidence>
<feature type="domain" description="DNA polymerase III delta N-terminal" evidence="9">
    <location>
        <begin position="22"/>
        <end position="137"/>
    </location>
</feature>
<evidence type="ECO:0000259" key="10">
    <source>
        <dbReference type="Pfam" id="PF21694"/>
    </source>
</evidence>
<feature type="domain" description="DNA polymerase III delta subunit-like C-terminal" evidence="10">
    <location>
        <begin position="209"/>
        <end position="328"/>
    </location>
</feature>
<dbReference type="Gene3D" id="1.20.272.10">
    <property type="match status" value="1"/>
</dbReference>
<dbReference type="Pfam" id="PF21694">
    <property type="entry name" value="DNA_pol3_delta_C"/>
    <property type="match status" value="1"/>
</dbReference>
<proteinExistence type="inferred from homology"/>
<evidence type="ECO:0000256" key="3">
    <source>
        <dbReference type="ARBA" id="ARBA00022679"/>
    </source>
</evidence>
<keyword evidence="6" id="KW-0239">DNA-directed DNA polymerase</keyword>
<dbReference type="GO" id="GO:0006261">
    <property type="term" value="P:DNA-templated DNA replication"/>
    <property type="evidence" value="ECO:0007669"/>
    <property type="project" value="TreeGrafter"/>
</dbReference>
<dbReference type="Gene3D" id="3.40.50.300">
    <property type="entry name" value="P-loop containing nucleotide triphosphate hydrolases"/>
    <property type="match status" value="1"/>
</dbReference>
<evidence type="ECO:0000259" key="9">
    <source>
        <dbReference type="Pfam" id="PF06144"/>
    </source>
</evidence>
<comment type="catalytic activity">
    <reaction evidence="8">
        <text>DNA(n) + a 2'-deoxyribonucleoside 5'-triphosphate = DNA(n+1) + diphosphate</text>
        <dbReference type="Rhea" id="RHEA:22508"/>
        <dbReference type="Rhea" id="RHEA-COMP:17339"/>
        <dbReference type="Rhea" id="RHEA-COMP:17340"/>
        <dbReference type="ChEBI" id="CHEBI:33019"/>
        <dbReference type="ChEBI" id="CHEBI:61560"/>
        <dbReference type="ChEBI" id="CHEBI:173112"/>
        <dbReference type="EC" id="2.7.7.7"/>
    </reaction>
</comment>
<dbReference type="EMBL" id="AZHW01000347">
    <property type="protein sequence ID" value="ETX00381.1"/>
    <property type="molecule type" value="Genomic_DNA"/>
</dbReference>
<comment type="caution">
    <text evidence="11">The sequence shown here is derived from an EMBL/GenBank/DDBJ whole genome shotgun (WGS) entry which is preliminary data.</text>
</comment>
<keyword evidence="3" id="KW-0808">Transferase</keyword>
<dbReference type="PANTHER" id="PTHR34388:SF1">
    <property type="entry name" value="DNA POLYMERASE III SUBUNIT DELTA"/>
    <property type="match status" value="1"/>
</dbReference>
<reference evidence="11 12" key="1">
    <citation type="journal article" date="2014" name="Nature">
        <title>An environmental bacterial taxon with a large and distinct metabolic repertoire.</title>
        <authorList>
            <person name="Wilson M.C."/>
            <person name="Mori T."/>
            <person name="Ruckert C."/>
            <person name="Uria A.R."/>
            <person name="Helf M.J."/>
            <person name="Takada K."/>
            <person name="Gernert C."/>
            <person name="Steffens U.A."/>
            <person name="Heycke N."/>
            <person name="Schmitt S."/>
            <person name="Rinke C."/>
            <person name="Helfrich E.J."/>
            <person name="Brachmann A.O."/>
            <person name="Gurgui C."/>
            <person name="Wakimoto T."/>
            <person name="Kracht M."/>
            <person name="Crusemann M."/>
            <person name="Hentschel U."/>
            <person name="Abe I."/>
            <person name="Matsunaga S."/>
            <person name="Kalinowski J."/>
            <person name="Takeyama H."/>
            <person name="Piel J."/>
        </authorList>
    </citation>
    <scope>NUCLEOTIDE SEQUENCE [LARGE SCALE GENOMIC DNA]</scope>
    <source>
        <strain evidence="12">TSY1</strain>
    </source>
</reference>
<dbReference type="InterPro" id="IPR027417">
    <property type="entry name" value="P-loop_NTPase"/>
</dbReference>
<dbReference type="SUPFAM" id="SSF52540">
    <property type="entry name" value="P-loop containing nucleoside triphosphate hydrolases"/>
    <property type="match status" value="1"/>
</dbReference>
<keyword evidence="5" id="KW-0235">DNA replication</keyword>
<keyword evidence="12" id="KW-1185">Reference proteome</keyword>
<evidence type="ECO:0000256" key="4">
    <source>
        <dbReference type="ARBA" id="ARBA00022695"/>
    </source>
</evidence>
<dbReference type="Pfam" id="PF06144">
    <property type="entry name" value="DNA_pol3_delta"/>
    <property type="match status" value="1"/>
</dbReference>
<sequence>MPAQSIRQVLRRLEQQQIDTIYVLFGEEAYLHQEYLAILSQRLLEGAPRDFNFDLFQADSDGLVEALSLARTLPMMASCRVVVLQGIQQLRKADVRQLEQYAEAPSESTALICTSTDPEIKKVPRALQQNAVTIACKRLSGDQLHDWVTRTAARQQVRISEAAVEAFLQDQDNDLFLLSRELDKLCTYVGPEADIEPVDVHAVCYASRQQSIFALSDALGSRQIPRAFHVLEQLLQQGEAPLLVFSMIVRHLRLLWSVKALTQQRQDVGHIAKTLGLPVHVCRQMITHSRQMSSAQIQQLYQTAVEADLAFKSTNKSPQAVLERLVLALCSDT</sequence>
<dbReference type="AlphaFoldDB" id="W4LRP1"/>
<evidence type="ECO:0000256" key="7">
    <source>
        <dbReference type="ARBA" id="ARBA00034754"/>
    </source>
</evidence>
<dbReference type="InterPro" id="IPR048466">
    <property type="entry name" value="DNA_pol3_delta-like_C"/>
</dbReference>
<dbReference type="SUPFAM" id="SSF48019">
    <property type="entry name" value="post-AAA+ oligomerization domain-like"/>
    <property type="match status" value="1"/>
</dbReference>
<evidence type="ECO:0000256" key="5">
    <source>
        <dbReference type="ARBA" id="ARBA00022705"/>
    </source>
</evidence>
<protein>
    <recommendedName>
        <fullName evidence="2">DNA polymerase III subunit delta</fullName>
        <ecNumber evidence="1">2.7.7.7</ecNumber>
    </recommendedName>
</protein>
<evidence type="ECO:0000256" key="2">
    <source>
        <dbReference type="ARBA" id="ARBA00017703"/>
    </source>
</evidence>
<evidence type="ECO:0000256" key="6">
    <source>
        <dbReference type="ARBA" id="ARBA00022932"/>
    </source>
</evidence>
<dbReference type="Proteomes" id="UP000019141">
    <property type="component" value="Unassembled WGS sequence"/>
</dbReference>
<dbReference type="Gene3D" id="1.10.8.60">
    <property type="match status" value="1"/>
</dbReference>
<dbReference type="GO" id="GO:0003677">
    <property type="term" value="F:DNA binding"/>
    <property type="evidence" value="ECO:0007669"/>
    <property type="project" value="InterPro"/>
</dbReference>
<evidence type="ECO:0000256" key="8">
    <source>
        <dbReference type="ARBA" id="ARBA00049244"/>
    </source>
</evidence>
<gene>
    <name evidence="11" type="ORF">ETSY1_11430</name>
</gene>
<evidence type="ECO:0000313" key="12">
    <source>
        <dbReference type="Proteomes" id="UP000019141"/>
    </source>
</evidence>
<dbReference type="PANTHER" id="PTHR34388">
    <property type="entry name" value="DNA POLYMERASE III SUBUNIT DELTA"/>
    <property type="match status" value="1"/>
</dbReference>